<feature type="non-terminal residue" evidence="1">
    <location>
        <position position="1"/>
    </location>
</feature>
<dbReference type="EMBL" id="BKCJ011312855">
    <property type="protein sequence ID" value="GFD19217.1"/>
    <property type="molecule type" value="Genomic_DNA"/>
</dbReference>
<evidence type="ECO:0000313" key="1">
    <source>
        <dbReference type="EMBL" id="GFD19217.1"/>
    </source>
</evidence>
<name>A0A699U9R0_TANCI</name>
<proteinExistence type="predicted"/>
<reference evidence="1" key="1">
    <citation type="journal article" date="2019" name="Sci. Rep.">
        <title>Draft genome of Tanacetum cinerariifolium, the natural source of mosquito coil.</title>
        <authorList>
            <person name="Yamashiro T."/>
            <person name="Shiraishi A."/>
            <person name="Satake H."/>
            <person name="Nakayama K."/>
        </authorList>
    </citation>
    <scope>NUCLEOTIDE SEQUENCE</scope>
</reference>
<evidence type="ECO:0008006" key="2">
    <source>
        <dbReference type="Google" id="ProtNLM"/>
    </source>
</evidence>
<sequence length="198" mass="20422">LTHGGDAALKTLNNYLDALKATGNTNYESVFNKTTSWFNSSDAVNAGAQKLTFFITDGQPNTYDASTPNVGNTLDSHTTAAYNKLAAASTAIEAIGTAAYNKLAAASTAIEAIGIKTTTSLDQYDTNGHSQTVIDVSKLKDAILSNETLVGPGADTVNGGDGNDILFGDMINYGTLEGTAALKAFAAATLNVNVSTID</sequence>
<organism evidence="1">
    <name type="scientific">Tanacetum cinerariifolium</name>
    <name type="common">Dalmatian daisy</name>
    <name type="synonym">Chrysanthemum cinerariifolium</name>
    <dbReference type="NCBI Taxonomy" id="118510"/>
    <lineage>
        <taxon>Eukaryota</taxon>
        <taxon>Viridiplantae</taxon>
        <taxon>Streptophyta</taxon>
        <taxon>Embryophyta</taxon>
        <taxon>Tracheophyta</taxon>
        <taxon>Spermatophyta</taxon>
        <taxon>Magnoliopsida</taxon>
        <taxon>eudicotyledons</taxon>
        <taxon>Gunneridae</taxon>
        <taxon>Pentapetalae</taxon>
        <taxon>asterids</taxon>
        <taxon>campanulids</taxon>
        <taxon>Asterales</taxon>
        <taxon>Asteraceae</taxon>
        <taxon>Asteroideae</taxon>
        <taxon>Anthemideae</taxon>
        <taxon>Anthemidinae</taxon>
        <taxon>Tanacetum</taxon>
    </lineage>
</organism>
<dbReference type="InterPro" id="IPR036465">
    <property type="entry name" value="vWFA_dom_sf"/>
</dbReference>
<comment type="caution">
    <text evidence="1">The sequence shown here is derived from an EMBL/GenBank/DDBJ whole genome shotgun (WGS) entry which is preliminary data.</text>
</comment>
<gene>
    <name evidence="1" type="ORF">Tci_891186</name>
</gene>
<dbReference type="AlphaFoldDB" id="A0A699U9R0"/>
<dbReference type="SUPFAM" id="SSF53300">
    <property type="entry name" value="vWA-like"/>
    <property type="match status" value="1"/>
</dbReference>
<accession>A0A699U9R0</accession>
<protein>
    <recommendedName>
        <fullName evidence="2">VWFA domain-containing protein</fullName>
    </recommendedName>
</protein>
<feature type="non-terminal residue" evidence="1">
    <location>
        <position position="198"/>
    </location>
</feature>
<dbReference type="Gene3D" id="3.40.50.410">
    <property type="entry name" value="von Willebrand factor, type A domain"/>
    <property type="match status" value="1"/>
</dbReference>